<sequence length="72" mass="7738">MDNQPHNKIGDRVGNWIESIGPAFQGGEGKGKSRSRSKELIKLDASGAVTSFSSARELTRKLKKGGHCIVSL</sequence>
<name>A0A1Q9CSD9_SYMMI</name>
<reference evidence="1 2" key="1">
    <citation type="submission" date="2016-02" db="EMBL/GenBank/DDBJ databases">
        <title>Genome analysis of coral dinoflagellate symbionts highlights evolutionary adaptations to a symbiotic lifestyle.</title>
        <authorList>
            <person name="Aranda M."/>
            <person name="Li Y."/>
            <person name="Liew Y.J."/>
            <person name="Baumgarten S."/>
            <person name="Simakov O."/>
            <person name="Wilson M."/>
            <person name="Piel J."/>
            <person name="Ashoor H."/>
            <person name="Bougouffa S."/>
            <person name="Bajic V.B."/>
            <person name="Ryu T."/>
            <person name="Ravasi T."/>
            <person name="Bayer T."/>
            <person name="Micklem G."/>
            <person name="Kim H."/>
            <person name="Bhak J."/>
            <person name="Lajeunesse T.C."/>
            <person name="Voolstra C.R."/>
        </authorList>
    </citation>
    <scope>NUCLEOTIDE SEQUENCE [LARGE SCALE GENOMIC DNA]</scope>
    <source>
        <strain evidence="1 2">CCMP2467</strain>
    </source>
</reference>
<proteinExistence type="predicted"/>
<keyword evidence="2" id="KW-1185">Reference proteome</keyword>
<evidence type="ECO:0000313" key="1">
    <source>
        <dbReference type="EMBL" id="OLP85839.1"/>
    </source>
</evidence>
<evidence type="ECO:0000313" key="2">
    <source>
        <dbReference type="Proteomes" id="UP000186817"/>
    </source>
</evidence>
<dbReference type="Proteomes" id="UP000186817">
    <property type="component" value="Unassembled WGS sequence"/>
</dbReference>
<protein>
    <submittedName>
        <fullName evidence="1">Uncharacterized protein</fullName>
    </submittedName>
</protein>
<comment type="caution">
    <text evidence="1">The sequence shown here is derived from an EMBL/GenBank/DDBJ whole genome shotgun (WGS) entry which is preliminary data.</text>
</comment>
<gene>
    <name evidence="1" type="ORF">AK812_SmicGene33125</name>
</gene>
<dbReference type="EMBL" id="LSRX01000952">
    <property type="protein sequence ID" value="OLP85839.1"/>
    <property type="molecule type" value="Genomic_DNA"/>
</dbReference>
<dbReference type="AlphaFoldDB" id="A0A1Q9CSD9"/>
<accession>A0A1Q9CSD9</accession>
<organism evidence="1 2">
    <name type="scientific">Symbiodinium microadriaticum</name>
    <name type="common">Dinoflagellate</name>
    <name type="synonym">Zooxanthella microadriatica</name>
    <dbReference type="NCBI Taxonomy" id="2951"/>
    <lineage>
        <taxon>Eukaryota</taxon>
        <taxon>Sar</taxon>
        <taxon>Alveolata</taxon>
        <taxon>Dinophyceae</taxon>
        <taxon>Suessiales</taxon>
        <taxon>Symbiodiniaceae</taxon>
        <taxon>Symbiodinium</taxon>
    </lineage>
</organism>
<dbReference type="OrthoDB" id="10494521at2759"/>